<gene>
    <name evidence="2" type="ordered locus">Metbo_1671</name>
</gene>
<evidence type="ECO:0000313" key="3">
    <source>
        <dbReference type="Proteomes" id="UP000007490"/>
    </source>
</evidence>
<evidence type="ECO:0000313" key="2">
    <source>
        <dbReference type="EMBL" id="ADZ09897.1"/>
    </source>
</evidence>
<proteinExistence type="predicted"/>
<keyword evidence="3" id="KW-1185">Reference proteome</keyword>
<keyword evidence="1" id="KW-0472">Membrane</keyword>
<reference evidence="2 3" key="2">
    <citation type="journal article" date="2014" name="Int. J. Syst. Evol. Microbiol.">
        <title>Methanobacterium paludis sp. nov. and a novel strain of Methanobacterium lacus isolated from northern peatlands.</title>
        <authorList>
            <person name="Cadillo-Quiroz H."/>
            <person name="Brauer S.L."/>
            <person name="Goodson N."/>
            <person name="Yavitt J.B."/>
            <person name="Zinder S.H."/>
        </authorList>
    </citation>
    <scope>NUCLEOTIDE SEQUENCE [LARGE SCALE GENOMIC DNA]</scope>
    <source>
        <strain evidence="2 3">AL-21</strain>
    </source>
</reference>
<sequence precursor="true">MVNWNMIMVGIVLVAVGTFFSLFGTVGSIIGFIMAISVVIWFIKETRANKPARMSN</sequence>
<protein>
    <submittedName>
        <fullName evidence="2">Uncharacterized protein</fullName>
    </submittedName>
</protein>
<dbReference type="RefSeq" id="WP_013645248.1">
    <property type="nucleotide sequence ID" value="NC_015216.1"/>
</dbReference>
<dbReference type="Proteomes" id="UP000007490">
    <property type="component" value="Chromosome"/>
</dbReference>
<feature type="transmembrane region" description="Helical" evidence="1">
    <location>
        <begin position="12"/>
        <end position="43"/>
    </location>
</feature>
<name>F0T9E6_METLA</name>
<dbReference type="AlphaFoldDB" id="F0T9E6"/>
<dbReference type="GeneID" id="43500417"/>
<keyword evidence="1" id="KW-0812">Transmembrane</keyword>
<organism evidence="2 3">
    <name type="scientific">Methanobacterium lacus (strain AL-21)</name>
    <dbReference type="NCBI Taxonomy" id="877455"/>
    <lineage>
        <taxon>Archaea</taxon>
        <taxon>Methanobacteriati</taxon>
        <taxon>Methanobacteriota</taxon>
        <taxon>Methanomada group</taxon>
        <taxon>Methanobacteria</taxon>
        <taxon>Methanobacteriales</taxon>
        <taxon>Methanobacteriaceae</taxon>
        <taxon>Methanobacterium</taxon>
    </lineage>
</organism>
<dbReference type="EMBL" id="CP002551">
    <property type="protein sequence ID" value="ADZ09897.1"/>
    <property type="molecule type" value="Genomic_DNA"/>
</dbReference>
<dbReference type="STRING" id="877455.Metbo_1671"/>
<keyword evidence="1" id="KW-1133">Transmembrane helix</keyword>
<evidence type="ECO:0000256" key="1">
    <source>
        <dbReference type="SAM" id="Phobius"/>
    </source>
</evidence>
<dbReference type="KEGG" id="mel:Metbo_1671"/>
<reference evidence="3" key="1">
    <citation type="submission" date="2011-02" db="EMBL/GenBank/DDBJ databases">
        <title>Complete sequence of Methanobacterium sp. AL-21.</title>
        <authorList>
            <consortium name="US DOE Joint Genome Institute"/>
            <person name="Lucas S."/>
            <person name="Copeland A."/>
            <person name="Lapidus A."/>
            <person name="Cheng J.-F."/>
            <person name="Goodwin L."/>
            <person name="Pitluck S."/>
            <person name="Chertkov O."/>
            <person name="Detter J.C."/>
            <person name="Han C."/>
            <person name="Tapia R."/>
            <person name="Land M."/>
            <person name="Hauser L."/>
            <person name="Kyrpides N."/>
            <person name="Ivanova N."/>
            <person name="Mikhailova N."/>
            <person name="Pagani I."/>
            <person name="Cadillo-Quiroz H."/>
            <person name="Imachi H."/>
            <person name="Zinder S."/>
            <person name="Liu W."/>
            <person name="Woyke T."/>
        </authorList>
    </citation>
    <scope>NUCLEOTIDE SEQUENCE [LARGE SCALE GENOMIC DNA]</scope>
    <source>
        <strain evidence="3">AL-21</strain>
    </source>
</reference>
<accession>F0T9E6</accession>
<dbReference type="HOGENOM" id="CLU_3003156_0_0_2"/>